<evidence type="ECO:0000313" key="1">
    <source>
        <dbReference type="EMBL" id="GJT98835.1"/>
    </source>
</evidence>
<keyword evidence="2" id="KW-1185">Reference proteome</keyword>
<dbReference type="EMBL" id="BQNB010020713">
    <property type="protein sequence ID" value="GJT98835.1"/>
    <property type="molecule type" value="Genomic_DNA"/>
</dbReference>
<protein>
    <submittedName>
        <fullName evidence="1">Uncharacterized protein</fullName>
    </submittedName>
</protein>
<accession>A0ABQ5IGI9</accession>
<gene>
    <name evidence="1" type="ORF">Tco_1094353</name>
</gene>
<sequence>MLVVRVQCLHVITKHIHILYHDSAIDGAFGLLDFARGEGYRGKLTVVERVERSLSGTWEVDYGNEKLGMRGFRRIEEEVDPDFLSDAHSRTGPAESGDSCESKVYTSLRKSRVAFEDKLWSLLEKEKCHVKPNKVKEESEEEAFRKLRREKVIAYTTRQLEIHVKNDTTHVMDLGVMVETSKAENASTEMLHGFGTTMEKKDGCVDETVARHGVHVSSIPDKDGMYIEVLKRCKKVVRNTSRYGVLNATIDDGQSERTF</sequence>
<organism evidence="1 2">
    <name type="scientific">Tanacetum coccineum</name>
    <dbReference type="NCBI Taxonomy" id="301880"/>
    <lineage>
        <taxon>Eukaryota</taxon>
        <taxon>Viridiplantae</taxon>
        <taxon>Streptophyta</taxon>
        <taxon>Embryophyta</taxon>
        <taxon>Tracheophyta</taxon>
        <taxon>Spermatophyta</taxon>
        <taxon>Magnoliopsida</taxon>
        <taxon>eudicotyledons</taxon>
        <taxon>Gunneridae</taxon>
        <taxon>Pentapetalae</taxon>
        <taxon>asterids</taxon>
        <taxon>campanulids</taxon>
        <taxon>Asterales</taxon>
        <taxon>Asteraceae</taxon>
        <taxon>Asteroideae</taxon>
        <taxon>Anthemideae</taxon>
        <taxon>Anthemidinae</taxon>
        <taxon>Tanacetum</taxon>
    </lineage>
</organism>
<proteinExistence type="predicted"/>
<reference evidence="1" key="2">
    <citation type="submission" date="2022-01" db="EMBL/GenBank/DDBJ databases">
        <authorList>
            <person name="Yamashiro T."/>
            <person name="Shiraishi A."/>
            <person name="Satake H."/>
            <person name="Nakayama K."/>
        </authorList>
    </citation>
    <scope>NUCLEOTIDE SEQUENCE</scope>
</reference>
<dbReference type="Proteomes" id="UP001151760">
    <property type="component" value="Unassembled WGS sequence"/>
</dbReference>
<reference evidence="1" key="1">
    <citation type="journal article" date="2022" name="Int. J. Mol. Sci.">
        <title>Draft Genome of Tanacetum Coccineum: Genomic Comparison of Closely Related Tanacetum-Family Plants.</title>
        <authorList>
            <person name="Yamashiro T."/>
            <person name="Shiraishi A."/>
            <person name="Nakayama K."/>
            <person name="Satake H."/>
        </authorList>
    </citation>
    <scope>NUCLEOTIDE SEQUENCE</scope>
</reference>
<name>A0ABQ5IGI9_9ASTR</name>
<evidence type="ECO:0000313" key="2">
    <source>
        <dbReference type="Proteomes" id="UP001151760"/>
    </source>
</evidence>
<comment type="caution">
    <text evidence="1">The sequence shown here is derived from an EMBL/GenBank/DDBJ whole genome shotgun (WGS) entry which is preliminary data.</text>
</comment>